<dbReference type="EMBL" id="CAJHNJ030000003">
    <property type="protein sequence ID" value="CAG9093105.1"/>
    <property type="molecule type" value="Genomic_DNA"/>
</dbReference>
<dbReference type="AlphaFoldDB" id="A0A8S4D515"/>
<feature type="transmembrane region" description="Helical" evidence="2">
    <location>
        <begin position="207"/>
        <end position="227"/>
    </location>
</feature>
<keyword evidence="2" id="KW-0472">Membrane</keyword>
<keyword evidence="2" id="KW-1133">Transmembrane helix</keyword>
<keyword evidence="2" id="KW-0812">Transmembrane</keyword>
<accession>A0A8S4D515</accession>
<evidence type="ECO:0000313" key="4">
    <source>
        <dbReference type="Proteomes" id="UP000653454"/>
    </source>
</evidence>
<feature type="transmembrane region" description="Helical" evidence="2">
    <location>
        <begin position="47"/>
        <end position="67"/>
    </location>
</feature>
<proteinExistence type="predicted"/>
<dbReference type="PANTHER" id="PTHR37686:SF1">
    <property type="entry name" value="LD36006P"/>
    <property type="match status" value="1"/>
</dbReference>
<reference evidence="3" key="1">
    <citation type="submission" date="2020-11" db="EMBL/GenBank/DDBJ databases">
        <authorList>
            <person name="Whiteford S."/>
        </authorList>
    </citation>
    <scope>NUCLEOTIDE SEQUENCE</scope>
</reference>
<organism evidence="3 4">
    <name type="scientific">Plutella xylostella</name>
    <name type="common">Diamondback moth</name>
    <name type="synonym">Plutella maculipennis</name>
    <dbReference type="NCBI Taxonomy" id="51655"/>
    <lineage>
        <taxon>Eukaryota</taxon>
        <taxon>Metazoa</taxon>
        <taxon>Ecdysozoa</taxon>
        <taxon>Arthropoda</taxon>
        <taxon>Hexapoda</taxon>
        <taxon>Insecta</taxon>
        <taxon>Pterygota</taxon>
        <taxon>Neoptera</taxon>
        <taxon>Endopterygota</taxon>
        <taxon>Lepidoptera</taxon>
        <taxon>Glossata</taxon>
        <taxon>Ditrysia</taxon>
        <taxon>Yponomeutoidea</taxon>
        <taxon>Plutellidae</taxon>
        <taxon>Plutella</taxon>
    </lineage>
</organism>
<feature type="transmembrane region" description="Helical" evidence="2">
    <location>
        <begin position="233"/>
        <end position="253"/>
    </location>
</feature>
<evidence type="ECO:0000256" key="1">
    <source>
        <dbReference type="SAM" id="MobiDB-lite"/>
    </source>
</evidence>
<gene>
    <name evidence="3" type="ORF">PLXY2_LOCUS1324</name>
</gene>
<dbReference type="Proteomes" id="UP000653454">
    <property type="component" value="Unassembled WGS sequence"/>
</dbReference>
<feature type="region of interest" description="Disordered" evidence="1">
    <location>
        <begin position="536"/>
        <end position="579"/>
    </location>
</feature>
<feature type="transmembrane region" description="Helical" evidence="2">
    <location>
        <begin position="138"/>
        <end position="171"/>
    </location>
</feature>
<feature type="compositionally biased region" description="Basic and acidic residues" evidence="1">
    <location>
        <begin position="536"/>
        <end position="553"/>
    </location>
</feature>
<dbReference type="PANTHER" id="PTHR37686">
    <property type="entry name" value="LD36006P"/>
    <property type="match status" value="1"/>
</dbReference>
<evidence type="ECO:0000313" key="3">
    <source>
        <dbReference type="EMBL" id="CAG9093105.1"/>
    </source>
</evidence>
<dbReference type="InterPro" id="IPR057435">
    <property type="entry name" value="Lips"/>
</dbReference>
<protein>
    <submittedName>
        <fullName evidence="3">(diamondback moth) hypothetical protein</fullName>
    </submittedName>
</protein>
<evidence type="ECO:0000256" key="2">
    <source>
        <dbReference type="SAM" id="Phobius"/>
    </source>
</evidence>
<keyword evidence="4" id="KW-1185">Reference proteome</keyword>
<name>A0A8S4D515_PLUXY</name>
<comment type="caution">
    <text evidence="3">The sequence shown here is derived from an EMBL/GenBank/DDBJ whole genome shotgun (WGS) entry which is preliminary data.</text>
</comment>
<sequence>MYLSITVTPRSDPSQPVFVVEKEVIRTTSTSWPLCRLRHTAHRAWSWGWNLMFLFGVLVPWCSPLSLRTLVQTAPFVPDWELSQVNGTLFPKRNSETQTMWSRLLLLWRLVSKERTRFETEPDTGLLGKGLSRQANRLWNYGVVGALGSIALLLLFPIAVVIVSLLSLAVAVTVPLWAPPLALAVHATNALVYDLDCPDPKRLNRWFVLFEVLIWRILILGILQPIAALVTALVIFPICSLLILIGGVTRWWLRRSYESLTFLLLARCGRAPTHDSAYCRRHSAPRAVHQLNAGGALAAICARAEQNALLAWARRAEAAVDKPLRDYRHFVAACFGPFSVQIASTGAYLELEKECGLLTASLREKVAARRRDLALALTDAARRRVRMTAPDLRRALQAAARELAQDDPQAGWSRAATLLLEVFDSDILVPLEEGCPRVPLECGPGAAAWSALCRDEAPPDVLADRDDWLTGMHIEWGSLGVPRVAAPSLELGAFSPRAAPHPPAPPPPRAAIVLYNRDADTPVPLDCPLVAELLKQLEDAPDTDDRRGVERYRGGGSEQGSGSSDDAQDEPDASRVSACTERAACRWTLTGRGVRLRADLASPEDVTLDSERANMGTSV</sequence>
<dbReference type="Pfam" id="PF25228">
    <property type="entry name" value="Lips"/>
    <property type="match status" value="1"/>
</dbReference>